<dbReference type="EMBL" id="JBHGVX010000007">
    <property type="protein sequence ID" value="KAL1794077.1"/>
    <property type="molecule type" value="Genomic_DNA"/>
</dbReference>
<feature type="compositionally biased region" description="Basic and acidic residues" evidence="1">
    <location>
        <begin position="250"/>
        <end position="260"/>
    </location>
</feature>
<feature type="chain" id="PRO_5045360247" description="Fungal N-terminal domain-containing protein" evidence="2">
    <location>
        <begin position="21"/>
        <end position="277"/>
    </location>
</feature>
<sequence length="277" mass="30563">MDPLSITVAVLRITTTCVAAAKELNQIHVAWKRAPTTVSSLCSQLKLTGASLSQIQSLLLHNTDILQAKPALVETFDTTLTSCLVLSACLEKYMLKITKGVLDDSKLSWKAKFKTLWNEDEVKELLEQLHQQHAAIGTLVGLLQMDSLAEIKDLIRKHGRMLQRIVNGTQRMREAHSIEVAESILGTDDSSSIFSKPSINTDVSGHPSGSPFESEILRSNVYSKAFNNTMKQRADTKPDDTKTVISDGMTMHDDDADRMIDSSVAKQDTIPAPERES</sequence>
<evidence type="ECO:0008006" key="5">
    <source>
        <dbReference type="Google" id="ProtNLM"/>
    </source>
</evidence>
<protein>
    <recommendedName>
        <fullName evidence="5">Fungal N-terminal domain-containing protein</fullName>
    </recommendedName>
</protein>
<evidence type="ECO:0000256" key="1">
    <source>
        <dbReference type="SAM" id="MobiDB-lite"/>
    </source>
</evidence>
<name>A0ABR3UC35_9PLEO</name>
<dbReference type="RefSeq" id="XP_069304661.1">
    <property type="nucleotide sequence ID" value="XM_069453650.1"/>
</dbReference>
<feature type="signal peptide" evidence="2">
    <location>
        <begin position="1"/>
        <end position="20"/>
    </location>
</feature>
<evidence type="ECO:0000313" key="3">
    <source>
        <dbReference type="EMBL" id="KAL1794077.1"/>
    </source>
</evidence>
<keyword evidence="4" id="KW-1185">Reference proteome</keyword>
<proteinExistence type="predicted"/>
<feature type="region of interest" description="Disordered" evidence="1">
    <location>
        <begin position="232"/>
        <end position="277"/>
    </location>
</feature>
<reference evidence="3 4" key="1">
    <citation type="submission" date="2024-09" db="EMBL/GenBank/DDBJ databases">
        <title>T2T genomes of carrot and Alternaria dauci and their utility for understanding host-pathogen interaction during carrot leaf blight disease.</title>
        <authorList>
            <person name="Liu W."/>
            <person name="Xu S."/>
            <person name="Ou C."/>
            <person name="Liu X."/>
            <person name="Zhuang F."/>
            <person name="Deng X.W."/>
        </authorList>
    </citation>
    <scope>NUCLEOTIDE SEQUENCE [LARGE SCALE GENOMIC DNA]</scope>
    <source>
        <strain evidence="3 4">A2016</strain>
    </source>
</reference>
<evidence type="ECO:0000256" key="2">
    <source>
        <dbReference type="SAM" id="SignalP"/>
    </source>
</evidence>
<dbReference type="GeneID" id="96087820"/>
<dbReference type="Proteomes" id="UP001578633">
    <property type="component" value="Chromosome 7"/>
</dbReference>
<organism evidence="3 4">
    <name type="scientific">Alternaria dauci</name>
    <dbReference type="NCBI Taxonomy" id="48095"/>
    <lineage>
        <taxon>Eukaryota</taxon>
        <taxon>Fungi</taxon>
        <taxon>Dikarya</taxon>
        <taxon>Ascomycota</taxon>
        <taxon>Pezizomycotina</taxon>
        <taxon>Dothideomycetes</taxon>
        <taxon>Pleosporomycetidae</taxon>
        <taxon>Pleosporales</taxon>
        <taxon>Pleosporineae</taxon>
        <taxon>Pleosporaceae</taxon>
        <taxon>Alternaria</taxon>
        <taxon>Alternaria sect. Porri</taxon>
    </lineage>
</organism>
<accession>A0ABR3UC35</accession>
<keyword evidence="2" id="KW-0732">Signal</keyword>
<feature type="compositionally biased region" description="Basic and acidic residues" evidence="1">
    <location>
        <begin position="232"/>
        <end position="242"/>
    </location>
</feature>
<evidence type="ECO:0000313" key="4">
    <source>
        <dbReference type="Proteomes" id="UP001578633"/>
    </source>
</evidence>
<gene>
    <name evidence="3" type="ORF">ACET3X_007498</name>
</gene>
<comment type="caution">
    <text evidence="3">The sequence shown here is derived from an EMBL/GenBank/DDBJ whole genome shotgun (WGS) entry which is preliminary data.</text>
</comment>